<feature type="chain" id="PRO_5009441893" evidence="1">
    <location>
        <begin position="25"/>
        <end position="198"/>
    </location>
</feature>
<reference evidence="2 3" key="1">
    <citation type="submission" date="2016-10" db="EMBL/GenBank/DDBJ databases">
        <title>Marinobacter salinus sp. nov., a moderately halophilic bacterium isolated from a tidal flat environment.</title>
        <authorList>
            <person name="Park S.-J."/>
        </authorList>
    </citation>
    <scope>NUCLEOTIDE SEQUENCE [LARGE SCALE GENOMIC DNA]</scope>
    <source>
        <strain evidence="2 3">Hb8</strain>
    </source>
</reference>
<evidence type="ECO:0000313" key="3">
    <source>
        <dbReference type="Proteomes" id="UP000177445"/>
    </source>
</evidence>
<protein>
    <submittedName>
        <fullName evidence="2">Uncharacterized protein</fullName>
    </submittedName>
</protein>
<name>A0A1D9GJ35_9GAMM</name>
<dbReference type="STRING" id="1874317.BKP64_04895"/>
<dbReference type="OrthoDB" id="6365723at2"/>
<dbReference type="AlphaFoldDB" id="A0A1D9GJ35"/>
<dbReference type="Proteomes" id="UP000177445">
    <property type="component" value="Chromosome"/>
</dbReference>
<sequence length="198" mass="21331">MQIFKPAFLATCIALGLTSGPLVAQEGEKMAIPSEGALADGRLTQEEADAYAALAATQIQKLTRVAKDEVGDELKESGVVIPAAWMMMNDGEIKRVTLGKSGEQAAATMKVFMFRAAMKSLARHGKILGTAIVYAGNVEDKPNIRVLAIEHEHRLGVSGVQIVPYTFANGELSFGKPSTQKKPYELFYDEREATQGEG</sequence>
<organism evidence="2 3">
    <name type="scientific">Marinobacter salinus</name>
    <dbReference type="NCBI Taxonomy" id="1874317"/>
    <lineage>
        <taxon>Bacteria</taxon>
        <taxon>Pseudomonadati</taxon>
        <taxon>Pseudomonadota</taxon>
        <taxon>Gammaproteobacteria</taxon>
        <taxon>Pseudomonadales</taxon>
        <taxon>Marinobacteraceae</taxon>
        <taxon>Marinobacter</taxon>
    </lineage>
</organism>
<evidence type="ECO:0000313" key="2">
    <source>
        <dbReference type="EMBL" id="AOY87561.1"/>
    </source>
</evidence>
<keyword evidence="3" id="KW-1185">Reference proteome</keyword>
<accession>A0A1D9GJ35</accession>
<feature type="signal peptide" evidence="1">
    <location>
        <begin position="1"/>
        <end position="24"/>
    </location>
</feature>
<evidence type="ECO:0000256" key="1">
    <source>
        <dbReference type="SAM" id="SignalP"/>
    </source>
</evidence>
<dbReference type="KEGG" id="msq:BKP64_04895"/>
<keyword evidence="1" id="KW-0732">Signal</keyword>
<gene>
    <name evidence="2" type="ORF">BKP64_04895</name>
</gene>
<dbReference type="EMBL" id="CP017715">
    <property type="protein sequence ID" value="AOY87561.1"/>
    <property type="molecule type" value="Genomic_DNA"/>
</dbReference>
<dbReference type="RefSeq" id="WP_070966737.1">
    <property type="nucleotide sequence ID" value="NZ_CP017715.1"/>
</dbReference>
<proteinExistence type="predicted"/>